<dbReference type="Pfam" id="PF07719">
    <property type="entry name" value="TPR_2"/>
    <property type="match status" value="1"/>
</dbReference>
<dbReference type="SUPFAM" id="SSF48452">
    <property type="entry name" value="TPR-like"/>
    <property type="match status" value="3"/>
</dbReference>
<dbReference type="Proteomes" id="UP000306602">
    <property type="component" value="Unassembled WGS sequence"/>
</dbReference>
<name>A0A4S4NFS5_9RHOB</name>
<dbReference type="InterPro" id="IPR019734">
    <property type="entry name" value="TPR_rpt"/>
</dbReference>
<dbReference type="Gene3D" id="1.25.40.10">
    <property type="entry name" value="Tetratricopeptide repeat domain"/>
    <property type="match status" value="4"/>
</dbReference>
<feature type="repeat" description="TPR" evidence="3">
    <location>
        <begin position="462"/>
        <end position="495"/>
    </location>
</feature>
<dbReference type="InterPro" id="IPR013105">
    <property type="entry name" value="TPR_2"/>
</dbReference>
<organism evidence="4 5">
    <name type="scientific">Aliishimia ponticola</name>
    <dbReference type="NCBI Taxonomy" id="2499833"/>
    <lineage>
        <taxon>Bacteria</taxon>
        <taxon>Pseudomonadati</taxon>
        <taxon>Pseudomonadota</taxon>
        <taxon>Alphaproteobacteria</taxon>
        <taxon>Rhodobacterales</taxon>
        <taxon>Paracoccaceae</taxon>
        <taxon>Aliishimia</taxon>
    </lineage>
</organism>
<dbReference type="Pfam" id="PF13432">
    <property type="entry name" value="TPR_16"/>
    <property type="match status" value="3"/>
</dbReference>
<dbReference type="SMART" id="SM00028">
    <property type="entry name" value="TPR"/>
    <property type="match status" value="7"/>
</dbReference>
<evidence type="ECO:0000256" key="1">
    <source>
        <dbReference type="ARBA" id="ARBA00022737"/>
    </source>
</evidence>
<evidence type="ECO:0000313" key="4">
    <source>
        <dbReference type="EMBL" id="THH37467.1"/>
    </source>
</evidence>
<dbReference type="AlphaFoldDB" id="A0A4S4NFS5"/>
<dbReference type="PANTHER" id="PTHR12558:SF13">
    <property type="entry name" value="CELL DIVISION CYCLE PROTEIN 27 HOMOLOG"/>
    <property type="match status" value="1"/>
</dbReference>
<keyword evidence="2 3" id="KW-0802">TPR repeat</keyword>
<dbReference type="InterPro" id="IPR011990">
    <property type="entry name" value="TPR-like_helical_dom_sf"/>
</dbReference>
<keyword evidence="1" id="KW-0677">Repeat</keyword>
<keyword evidence="5" id="KW-1185">Reference proteome</keyword>
<gene>
    <name evidence="4" type="ORF">E4Z66_08400</name>
</gene>
<evidence type="ECO:0000256" key="2">
    <source>
        <dbReference type="ARBA" id="ARBA00022803"/>
    </source>
</evidence>
<dbReference type="EMBL" id="SRKY01000002">
    <property type="protein sequence ID" value="THH37467.1"/>
    <property type="molecule type" value="Genomic_DNA"/>
</dbReference>
<accession>A0A4S4NFS5</accession>
<reference evidence="4 5" key="1">
    <citation type="submission" date="2019-04" db="EMBL/GenBank/DDBJ databases">
        <title>Shimia ponticola sp. nov., isolated from seawater.</title>
        <authorList>
            <person name="Kim Y.-O."/>
            <person name="Yoon J.-H."/>
        </authorList>
    </citation>
    <scope>NUCLEOTIDE SEQUENCE [LARGE SCALE GENOMIC DNA]</scope>
    <source>
        <strain evidence="4 5">MYP11</strain>
    </source>
</reference>
<feature type="repeat" description="TPR" evidence="3">
    <location>
        <begin position="355"/>
        <end position="388"/>
    </location>
</feature>
<dbReference type="PANTHER" id="PTHR12558">
    <property type="entry name" value="CELL DIVISION CYCLE 16,23,27"/>
    <property type="match status" value="1"/>
</dbReference>
<proteinExistence type="predicted"/>
<sequence>MRTALTAVALIGPASGALSNSLSGAYLAARIADREHDYAAAARYYTRALVMQRGNPELQEALTLAQLLRGNFDDALPIARAMDKAGVRSQVAQMMLATDLARSGDFEALIERSKGEERGIGPLVDGLVRAWAQLGAGRAEDAFATFDELSEQQGLKGFALYHKALALAQTGDFAGAEAIFSEDEQGLVQLTRRGAMARAEILSNLDRNQDALDRLDDAFGPASDPGIAALRERLEKGELVAFSHVNTAQDGLAEVYYSIAAALINEAQADYTLLYARMAQALRPDHSDALLLVADLLEDLGQYELAIDAFAQMPRDHVDYHAAELGRISALRKLSKDDAAIEALNNLAKTHGDLAVVYSTLGDVYRGQDEFALATDAYDKALARTDEAARNRWFLLYARAISLERQDMWDKAETDFRAALELEPDQPQVLNYLGYSMVEKQIKLDEALEMIERAVAARPDSGYIVDSLGWVLYRLGRYDEAVGHMELAVELMPVDPVVNDHLGDVYWAVGRYREAEFQWSRALSFIDGDNVDTEADPDRIRKKLEIGLDDLLAEEGKPPLKVAGDN</sequence>
<protein>
    <submittedName>
        <fullName evidence="4">Tetratricopeptide repeat protein</fullName>
    </submittedName>
</protein>
<comment type="caution">
    <text evidence="4">The sequence shown here is derived from an EMBL/GenBank/DDBJ whole genome shotgun (WGS) entry which is preliminary data.</text>
</comment>
<evidence type="ECO:0000313" key="5">
    <source>
        <dbReference type="Proteomes" id="UP000306602"/>
    </source>
</evidence>
<evidence type="ECO:0000256" key="3">
    <source>
        <dbReference type="PROSITE-ProRule" id="PRU00339"/>
    </source>
</evidence>
<dbReference type="OrthoDB" id="9766710at2"/>
<dbReference type="PROSITE" id="PS50005">
    <property type="entry name" value="TPR"/>
    <property type="match status" value="2"/>
</dbReference>